<dbReference type="PROSITE" id="PS50097">
    <property type="entry name" value="BTB"/>
    <property type="match status" value="1"/>
</dbReference>
<dbReference type="Pfam" id="PF00651">
    <property type="entry name" value="BTB"/>
    <property type="match status" value="1"/>
</dbReference>
<protein>
    <recommendedName>
        <fullName evidence="1">BTB domain-containing protein</fullName>
    </recommendedName>
</protein>
<feature type="domain" description="BTB" evidence="1">
    <location>
        <begin position="77"/>
        <end position="140"/>
    </location>
</feature>
<keyword evidence="3" id="KW-1185">Reference proteome</keyword>
<dbReference type="InterPro" id="IPR051481">
    <property type="entry name" value="BTB-POZ/Galectin-3-binding"/>
</dbReference>
<reference evidence="2" key="1">
    <citation type="submission" date="2023-10" db="EMBL/GenBank/DDBJ databases">
        <authorList>
            <person name="Chen Y."/>
            <person name="Shah S."/>
            <person name="Dougan E. K."/>
            <person name="Thang M."/>
            <person name="Chan C."/>
        </authorList>
    </citation>
    <scope>NUCLEOTIDE SEQUENCE [LARGE SCALE GENOMIC DNA]</scope>
</reference>
<evidence type="ECO:0000313" key="3">
    <source>
        <dbReference type="Proteomes" id="UP001189429"/>
    </source>
</evidence>
<organism evidence="2 3">
    <name type="scientific">Prorocentrum cordatum</name>
    <dbReference type="NCBI Taxonomy" id="2364126"/>
    <lineage>
        <taxon>Eukaryota</taxon>
        <taxon>Sar</taxon>
        <taxon>Alveolata</taxon>
        <taxon>Dinophyceae</taxon>
        <taxon>Prorocentrales</taxon>
        <taxon>Prorocentraceae</taxon>
        <taxon>Prorocentrum</taxon>
    </lineage>
</organism>
<dbReference type="InterPro" id="IPR000210">
    <property type="entry name" value="BTB/POZ_dom"/>
</dbReference>
<dbReference type="InterPro" id="IPR011333">
    <property type="entry name" value="SKP1/BTB/POZ_sf"/>
</dbReference>
<dbReference type="EMBL" id="CAUYUJ010016712">
    <property type="protein sequence ID" value="CAK0868060.1"/>
    <property type="molecule type" value="Genomic_DNA"/>
</dbReference>
<proteinExistence type="predicted"/>
<dbReference type="PANTHER" id="PTHR24410:SF23">
    <property type="entry name" value="BTB DOMAIN-CONTAINING PROTEIN-RELATED"/>
    <property type="match status" value="1"/>
</dbReference>
<comment type="caution">
    <text evidence="2">The sequence shown here is derived from an EMBL/GenBank/DDBJ whole genome shotgun (WGS) entry which is preliminary data.</text>
</comment>
<dbReference type="CDD" id="cd18186">
    <property type="entry name" value="BTB_POZ_ZBTB_KLHL-like"/>
    <property type="match status" value="1"/>
</dbReference>
<evidence type="ECO:0000259" key="1">
    <source>
        <dbReference type="PROSITE" id="PS50097"/>
    </source>
</evidence>
<name>A0ABN9V5C8_9DINO</name>
<accession>A0ABN9V5C8</accession>
<gene>
    <name evidence="2" type="ORF">PCOR1329_LOCUS54837</name>
</gene>
<dbReference type="Proteomes" id="UP001189429">
    <property type="component" value="Unassembled WGS sequence"/>
</dbReference>
<sequence length="455" mass="51331">MRASECLCSPCCESTSAAWPRAVQAGAGPVEAQTLVTQFLAWGNNAALTILEGAMTDRTDEKVRFGFLALFEKQHLCDVTIVSQDRREIHCHKAILASQSEWFSGQLGGGAHATISLDHKYKVVRCLVRFMYFGGIDSELNPEDALDLLLLAQELQVQALDEEDVAKYMKEPCLTPQNSIAALTHHTLERYPRMQEEICMYVGDHFSDMLNSMESQLLAIPLQMLASVLRAACLRCATDVQADRIMRFCLAHTQLDSACDLLRETKQWRWGAVDVNNMRSPPGEAFSEGREWKVDGVRESMEVAPARIVEGVFFDWCIRLDYGAEDRLRIVYESATPRDGAPRCVNRFPAAMFAWTVMFRGQDVFQEKPVFICFPENVSLHWSTSLPVSAAELSDSDDLRIEVRMAENPMLSLILYHFSNDLKTTVTSEDILNRLPHIEYRCLSSYSLVKTHVSP</sequence>
<dbReference type="PANTHER" id="PTHR24410">
    <property type="entry name" value="HL07962P-RELATED"/>
    <property type="match status" value="1"/>
</dbReference>
<dbReference type="SMART" id="SM00225">
    <property type="entry name" value="BTB"/>
    <property type="match status" value="1"/>
</dbReference>
<dbReference type="SUPFAM" id="SSF54695">
    <property type="entry name" value="POZ domain"/>
    <property type="match status" value="1"/>
</dbReference>
<dbReference type="Gene3D" id="3.30.710.10">
    <property type="entry name" value="Potassium Channel Kv1.1, Chain A"/>
    <property type="match status" value="1"/>
</dbReference>
<evidence type="ECO:0000313" key="2">
    <source>
        <dbReference type="EMBL" id="CAK0868060.1"/>
    </source>
</evidence>